<feature type="transmembrane region" description="Helical" evidence="8">
    <location>
        <begin position="116"/>
        <end position="136"/>
    </location>
</feature>
<keyword evidence="5 8" id="KW-1133">Transmembrane helix</keyword>
<dbReference type="Pfam" id="PF07690">
    <property type="entry name" value="MFS_1"/>
    <property type="match status" value="1"/>
</dbReference>
<feature type="transmembrane region" description="Helical" evidence="8">
    <location>
        <begin position="363"/>
        <end position="384"/>
    </location>
</feature>
<dbReference type="GO" id="GO:0016020">
    <property type="term" value="C:membrane"/>
    <property type="evidence" value="ECO:0007669"/>
    <property type="project" value="TreeGrafter"/>
</dbReference>
<comment type="similarity">
    <text evidence="2">Belongs to the major facilitator superfamily.</text>
</comment>
<dbReference type="Proteomes" id="UP000193498">
    <property type="component" value="Unassembled WGS sequence"/>
</dbReference>
<evidence type="ECO:0000256" key="7">
    <source>
        <dbReference type="SAM" id="MobiDB-lite"/>
    </source>
</evidence>
<comment type="caution">
    <text evidence="10">The sequence shown here is derived from an EMBL/GenBank/DDBJ whole genome shotgun (WGS) entry which is preliminary data.</text>
</comment>
<reference evidence="10 11" key="1">
    <citation type="submission" date="2016-07" db="EMBL/GenBank/DDBJ databases">
        <title>Pervasive Adenine N6-methylation of Active Genes in Fungi.</title>
        <authorList>
            <consortium name="DOE Joint Genome Institute"/>
            <person name="Mondo S.J."/>
            <person name="Dannebaum R.O."/>
            <person name="Kuo R.C."/>
            <person name="Labutti K."/>
            <person name="Haridas S."/>
            <person name="Kuo A."/>
            <person name="Salamov A."/>
            <person name="Ahrendt S.R."/>
            <person name="Lipzen A."/>
            <person name="Sullivan W."/>
            <person name="Andreopoulos W.B."/>
            <person name="Clum A."/>
            <person name="Lindquist E."/>
            <person name="Daum C."/>
            <person name="Ramamoorthy G.K."/>
            <person name="Gryganskyi A."/>
            <person name="Culley D."/>
            <person name="Magnuson J.K."/>
            <person name="James T.Y."/>
            <person name="O'Malley M.A."/>
            <person name="Stajich J.E."/>
            <person name="Spatafora J.W."/>
            <person name="Visel A."/>
            <person name="Grigoriev I.V."/>
        </authorList>
    </citation>
    <scope>NUCLEOTIDE SEQUENCE [LARGE SCALE GENOMIC DNA]</scope>
    <source>
        <strain evidence="10 11">CBS 931.73</strain>
    </source>
</reference>
<keyword evidence="3" id="KW-0813">Transport</keyword>
<dbReference type="InterPro" id="IPR051788">
    <property type="entry name" value="MFS_Transporter"/>
</dbReference>
<dbReference type="GO" id="GO:0012505">
    <property type="term" value="C:endomembrane system"/>
    <property type="evidence" value="ECO:0007669"/>
    <property type="project" value="UniProtKB-SubCell"/>
</dbReference>
<feature type="transmembrane region" description="Helical" evidence="8">
    <location>
        <begin position="173"/>
        <end position="195"/>
    </location>
</feature>
<comment type="subcellular location">
    <subcellularLocation>
        <location evidence="1">Endomembrane system</location>
        <topology evidence="1">Multi-pass membrane protein</topology>
    </subcellularLocation>
</comment>
<feature type="transmembrane region" description="Helical" evidence="8">
    <location>
        <begin position="201"/>
        <end position="222"/>
    </location>
</feature>
<feature type="transmembrane region" description="Helical" evidence="8">
    <location>
        <begin position="314"/>
        <end position="330"/>
    </location>
</feature>
<sequence>MTGPNQEGSFTDHPNENTTLLKPHNEEVNAQKDGKSPESFRDLKGHVKPILASLFISLVAGLNDGSLGAIIPRMKQYYNIPNETISLLFLCSALGFFSSASINGYIVHRLGQLRTLYLGAGMMLFSYSFLMFGFPFPLMCGFIVFTGAGMALLAAAMNVYIANIPLATVMLNILHSVYGIGAMLSPLVATILLQHDISWKGMYVFMALGALVNIICVTVGYYHVDFEAVAEEVVASEEDEGAQLLSNGPGVNDSIKETHAELTRAAIFNRMTIVGAAYILIYVGVEVTMGGWGYTFLTEGRHGDEVSMGRVVSGYWAALAAGRIVLGYMSGRYGEKFMITLFTMAIIGGLVLMMVSADAVVNSTVFIINGFLLGPMFPTTIALASRVLARKYHATSIGFMSALGAGGAALFPFLTGQIAGGFGILVLPLAAIAMSTMMMVLWIYVPSDKPFFAACKQDRYSRI</sequence>
<evidence type="ECO:0000256" key="6">
    <source>
        <dbReference type="ARBA" id="ARBA00023136"/>
    </source>
</evidence>
<gene>
    <name evidence="10" type="ORF">K493DRAFT_328982</name>
</gene>
<keyword evidence="4 8" id="KW-0812">Transmembrane</keyword>
<feature type="transmembrane region" description="Helical" evidence="8">
    <location>
        <begin position="337"/>
        <end position="357"/>
    </location>
</feature>
<dbReference type="InterPro" id="IPR011701">
    <property type="entry name" value="MFS"/>
</dbReference>
<keyword evidence="6 8" id="KW-0472">Membrane</keyword>
<dbReference type="InParanoid" id="A0A1Y1YQ63"/>
<proteinExistence type="inferred from homology"/>
<feature type="transmembrane region" description="Helical" evidence="8">
    <location>
        <begin position="396"/>
        <end position="414"/>
    </location>
</feature>
<evidence type="ECO:0000259" key="9">
    <source>
        <dbReference type="PROSITE" id="PS50850"/>
    </source>
</evidence>
<keyword evidence="11" id="KW-1185">Reference proteome</keyword>
<accession>A0A1Y1YQ63</accession>
<evidence type="ECO:0000256" key="4">
    <source>
        <dbReference type="ARBA" id="ARBA00022692"/>
    </source>
</evidence>
<feature type="domain" description="Major facilitator superfamily (MFS) profile" evidence="9">
    <location>
        <begin position="49"/>
        <end position="449"/>
    </location>
</feature>
<evidence type="ECO:0000313" key="11">
    <source>
        <dbReference type="Proteomes" id="UP000193498"/>
    </source>
</evidence>
<feature type="transmembrane region" description="Helical" evidence="8">
    <location>
        <begin position="420"/>
        <end position="444"/>
    </location>
</feature>
<dbReference type="OrthoDB" id="413079at2759"/>
<dbReference type="FunFam" id="1.20.1250.20:FF:000286">
    <property type="entry name" value="MFS efflux transporter"/>
    <property type="match status" value="1"/>
</dbReference>
<protein>
    <submittedName>
        <fullName evidence="10">MFS general substrate transporter</fullName>
    </submittedName>
</protein>
<organism evidence="10 11">
    <name type="scientific">Basidiobolus meristosporus CBS 931.73</name>
    <dbReference type="NCBI Taxonomy" id="1314790"/>
    <lineage>
        <taxon>Eukaryota</taxon>
        <taxon>Fungi</taxon>
        <taxon>Fungi incertae sedis</taxon>
        <taxon>Zoopagomycota</taxon>
        <taxon>Entomophthoromycotina</taxon>
        <taxon>Basidiobolomycetes</taxon>
        <taxon>Basidiobolales</taxon>
        <taxon>Basidiobolaceae</taxon>
        <taxon>Basidiobolus</taxon>
    </lineage>
</organism>
<dbReference type="GO" id="GO:0022857">
    <property type="term" value="F:transmembrane transporter activity"/>
    <property type="evidence" value="ECO:0007669"/>
    <property type="project" value="InterPro"/>
</dbReference>
<feature type="compositionally biased region" description="Basic and acidic residues" evidence="7">
    <location>
        <begin position="23"/>
        <end position="38"/>
    </location>
</feature>
<dbReference type="InterPro" id="IPR020846">
    <property type="entry name" value="MFS_dom"/>
</dbReference>
<dbReference type="SUPFAM" id="SSF103473">
    <property type="entry name" value="MFS general substrate transporter"/>
    <property type="match status" value="1"/>
</dbReference>
<feature type="transmembrane region" description="Helical" evidence="8">
    <location>
        <begin position="273"/>
        <end position="294"/>
    </location>
</feature>
<dbReference type="PANTHER" id="PTHR23514:SF3">
    <property type="entry name" value="BYPASS OF STOP CODON PROTEIN 6"/>
    <property type="match status" value="1"/>
</dbReference>
<dbReference type="Gene3D" id="1.20.1250.20">
    <property type="entry name" value="MFS general substrate transporter like domains"/>
    <property type="match status" value="2"/>
</dbReference>
<feature type="transmembrane region" description="Helical" evidence="8">
    <location>
        <begin position="142"/>
        <end position="161"/>
    </location>
</feature>
<dbReference type="EMBL" id="MCFE01000087">
    <property type="protein sequence ID" value="ORY00106.1"/>
    <property type="molecule type" value="Genomic_DNA"/>
</dbReference>
<feature type="transmembrane region" description="Helical" evidence="8">
    <location>
        <begin position="84"/>
        <end position="107"/>
    </location>
</feature>
<dbReference type="InterPro" id="IPR036259">
    <property type="entry name" value="MFS_trans_sf"/>
</dbReference>
<feature type="transmembrane region" description="Helical" evidence="8">
    <location>
        <begin position="50"/>
        <end position="72"/>
    </location>
</feature>
<evidence type="ECO:0000256" key="5">
    <source>
        <dbReference type="ARBA" id="ARBA00022989"/>
    </source>
</evidence>
<dbReference type="PANTHER" id="PTHR23514">
    <property type="entry name" value="BYPASS OF STOP CODON PROTEIN 6"/>
    <property type="match status" value="1"/>
</dbReference>
<feature type="region of interest" description="Disordered" evidence="7">
    <location>
        <begin position="1"/>
        <end position="38"/>
    </location>
</feature>
<dbReference type="AlphaFoldDB" id="A0A1Y1YQ63"/>
<evidence type="ECO:0000256" key="2">
    <source>
        <dbReference type="ARBA" id="ARBA00008335"/>
    </source>
</evidence>
<dbReference type="PROSITE" id="PS50850">
    <property type="entry name" value="MFS"/>
    <property type="match status" value="1"/>
</dbReference>
<evidence type="ECO:0000256" key="3">
    <source>
        <dbReference type="ARBA" id="ARBA00022448"/>
    </source>
</evidence>
<evidence type="ECO:0000256" key="8">
    <source>
        <dbReference type="SAM" id="Phobius"/>
    </source>
</evidence>
<dbReference type="STRING" id="1314790.A0A1Y1YQ63"/>
<evidence type="ECO:0000256" key="1">
    <source>
        <dbReference type="ARBA" id="ARBA00004127"/>
    </source>
</evidence>
<name>A0A1Y1YQ63_9FUNG</name>
<evidence type="ECO:0000313" key="10">
    <source>
        <dbReference type="EMBL" id="ORY00106.1"/>
    </source>
</evidence>